<dbReference type="EMBL" id="WSEK01000004">
    <property type="protein sequence ID" value="MVQ50895.1"/>
    <property type="molecule type" value="Genomic_DNA"/>
</dbReference>
<dbReference type="GO" id="GO:0020037">
    <property type="term" value="F:heme binding"/>
    <property type="evidence" value="ECO:0007669"/>
    <property type="project" value="TreeGrafter"/>
</dbReference>
<accession>A0A6L6XZY2</accession>
<dbReference type="GO" id="GO:0008482">
    <property type="term" value="F:sulfite oxidase activity"/>
    <property type="evidence" value="ECO:0007669"/>
    <property type="project" value="TreeGrafter"/>
</dbReference>
<keyword evidence="4" id="KW-1185">Reference proteome</keyword>
<comment type="caution">
    <text evidence="3">The sequence shown here is derived from an EMBL/GenBank/DDBJ whole genome shotgun (WGS) entry which is preliminary data.</text>
</comment>
<dbReference type="Gene3D" id="3.90.420.10">
    <property type="entry name" value="Oxidoreductase, molybdopterin-binding domain"/>
    <property type="match status" value="1"/>
</dbReference>
<feature type="region of interest" description="Disordered" evidence="1">
    <location>
        <begin position="128"/>
        <end position="149"/>
    </location>
</feature>
<evidence type="ECO:0000313" key="3">
    <source>
        <dbReference type="EMBL" id="MVQ50895.1"/>
    </source>
</evidence>
<sequence length="149" mass="15582">MWSDRFGHPASDTWRLLVSGDGVVGDRVHALADLQAFTTHTCGRWTGVPVRTLLAHAGLRPGASRVVAVGVDELGRVRLPLSLAGALEALVAWELDGRPLPSDDGYPARLVVPGRTALTRLRELQVTAAASTPDGTPGPPALAGSVRPA</sequence>
<dbReference type="PANTHER" id="PTHR19372:SF7">
    <property type="entry name" value="SULFITE OXIDASE, MITOCHONDRIAL"/>
    <property type="match status" value="1"/>
</dbReference>
<evidence type="ECO:0000256" key="1">
    <source>
        <dbReference type="SAM" id="MobiDB-lite"/>
    </source>
</evidence>
<dbReference type="RefSeq" id="WP_157344071.1">
    <property type="nucleotide sequence ID" value="NZ_WSEK01000004.1"/>
</dbReference>
<gene>
    <name evidence="3" type="ORF">GON03_17045</name>
</gene>
<dbReference type="InterPro" id="IPR036374">
    <property type="entry name" value="OxRdtase_Mopterin-bd_sf"/>
</dbReference>
<dbReference type="GO" id="GO:0006790">
    <property type="term" value="P:sulfur compound metabolic process"/>
    <property type="evidence" value="ECO:0007669"/>
    <property type="project" value="TreeGrafter"/>
</dbReference>
<evidence type="ECO:0000259" key="2">
    <source>
        <dbReference type="Pfam" id="PF00174"/>
    </source>
</evidence>
<protein>
    <submittedName>
        <fullName evidence="3">Molybdopterin-dependent oxidoreductase</fullName>
    </submittedName>
</protein>
<proteinExistence type="predicted"/>
<feature type="domain" description="Oxidoreductase molybdopterin-binding" evidence="2">
    <location>
        <begin position="41"/>
        <end position="120"/>
    </location>
</feature>
<dbReference type="SUPFAM" id="SSF56524">
    <property type="entry name" value="Oxidoreductase molybdopterin-binding domain"/>
    <property type="match status" value="1"/>
</dbReference>
<dbReference type="GO" id="GO:0043546">
    <property type="term" value="F:molybdopterin cofactor binding"/>
    <property type="evidence" value="ECO:0007669"/>
    <property type="project" value="TreeGrafter"/>
</dbReference>
<dbReference type="Pfam" id="PF00174">
    <property type="entry name" value="Oxidored_molyb"/>
    <property type="match status" value="1"/>
</dbReference>
<dbReference type="AlphaFoldDB" id="A0A6L6XZY2"/>
<dbReference type="PANTHER" id="PTHR19372">
    <property type="entry name" value="SULFITE REDUCTASE"/>
    <property type="match status" value="1"/>
</dbReference>
<organism evidence="3 4">
    <name type="scientific">Nocardioides agri</name>
    <dbReference type="NCBI Taxonomy" id="2682843"/>
    <lineage>
        <taxon>Bacteria</taxon>
        <taxon>Bacillati</taxon>
        <taxon>Actinomycetota</taxon>
        <taxon>Actinomycetes</taxon>
        <taxon>Propionibacteriales</taxon>
        <taxon>Nocardioidaceae</taxon>
        <taxon>Nocardioides</taxon>
    </lineage>
</organism>
<evidence type="ECO:0000313" key="4">
    <source>
        <dbReference type="Proteomes" id="UP000473525"/>
    </source>
</evidence>
<dbReference type="Proteomes" id="UP000473525">
    <property type="component" value="Unassembled WGS sequence"/>
</dbReference>
<reference evidence="3 4" key="1">
    <citation type="submission" date="2019-12" db="EMBL/GenBank/DDBJ databases">
        <authorList>
            <person name="Huq M.A."/>
        </authorList>
    </citation>
    <scope>NUCLEOTIDE SEQUENCE [LARGE SCALE GENOMIC DNA]</scope>
    <source>
        <strain evidence="3 4">MAH-18</strain>
    </source>
</reference>
<dbReference type="InterPro" id="IPR000572">
    <property type="entry name" value="OxRdtase_Mopterin-bd_dom"/>
</dbReference>
<name>A0A6L6XZY2_9ACTN</name>